<dbReference type="SUPFAM" id="SSF57716">
    <property type="entry name" value="Glucocorticoid receptor-like (DNA-binding domain)"/>
    <property type="match status" value="1"/>
</dbReference>
<dbReference type="Proteomes" id="UP000835052">
    <property type="component" value="Unassembled WGS sequence"/>
</dbReference>
<evidence type="ECO:0000256" key="2">
    <source>
        <dbReference type="ARBA" id="ARBA00005993"/>
    </source>
</evidence>
<dbReference type="GO" id="GO:0008270">
    <property type="term" value="F:zinc ion binding"/>
    <property type="evidence" value="ECO:0007669"/>
    <property type="project" value="UniProtKB-KW"/>
</dbReference>
<evidence type="ECO:0000256" key="1">
    <source>
        <dbReference type="ARBA" id="ARBA00004123"/>
    </source>
</evidence>
<dbReference type="GO" id="GO:0000978">
    <property type="term" value="F:RNA polymerase II cis-regulatory region sequence-specific DNA binding"/>
    <property type="evidence" value="ECO:0007669"/>
    <property type="project" value="InterPro"/>
</dbReference>
<dbReference type="AlphaFoldDB" id="A0A8S1HC00"/>
<name>A0A8S1HC00_9PELO</name>
<evidence type="ECO:0000256" key="3">
    <source>
        <dbReference type="ARBA" id="ARBA00022723"/>
    </source>
</evidence>
<evidence type="ECO:0000256" key="9">
    <source>
        <dbReference type="ARBA" id="ARBA00023170"/>
    </source>
</evidence>
<keyword evidence="9" id="KW-0675">Receptor</keyword>
<keyword evidence="4" id="KW-0863">Zinc-finger</keyword>
<dbReference type="PRINTS" id="PR00398">
    <property type="entry name" value="STRDHORMONER"/>
</dbReference>
<dbReference type="SMART" id="SM00430">
    <property type="entry name" value="HOLI"/>
    <property type="match status" value="1"/>
</dbReference>
<evidence type="ECO:0000256" key="8">
    <source>
        <dbReference type="ARBA" id="ARBA00023163"/>
    </source>
</evidence>
<proteinExistence type="inferred from homology"/>
<keyword evidence="8" id="KW-0804">Transcription</keyword>
<dbReference type="FunFam" id="3.30.50.10:FF:000030">
    <property type="entry name" value="Nuclear Hormone Receptor family"/>
    <property type="match status" value="1"/>
</dbReference>
<dbReference type="SMART" id="SM00399">
    <property type="entry name" value="ZnF_C4"/>
    <property type="match status" value="1"/>
</dbReference>
<evidence type="ECO:0000313" key="13">
    <source>
        <dbReference type="EMBL" id="CAD6193479.1"/>
    </source>
</evidence>
<organism evidence="13 14">
    <name type="scientific">Caenorhabditis auriculariae</name>
    <dbReference type="NCBI Taxonomy" id="2777116"/>
    <lineage>
        <taxon>Eukaryota</taxon>
        <taxon>Metazoa</taxon>
        <taxon>Ecdysozoa</taxon>
        <taxon>Nematoda</taxon>
        <taxon>Chromadorea</taxon>
        <taxon>Rhabditida</taxon>
        <taxon>Rhabditina</taxon>
        <taxon>Rhabditomorpha</taxon>
        <taxon>Rhabditoidea</taxon>
        <taxon>Rhabditidae</taxon>
        <taxon>Peloderinae</taxon>
        <taxon>Caenorhabditis</taxon>
    </lineage>
</organism>
<accession>A0A8S1HC00</accession>
<reference evidence="13" key="1">
    <citation type="submission" date="2020-10" db="EMBL/GenBank/DDBJ databases">
        <authorList>
            <person name="Kikuchi T."/>
        </authorList>
    </citation>
    <scope>NUCLEOTIDE SEQUENCE</scope>
    <source>
        <strain evidence="13">NKZ352</strain>
    </source>
</reference>
<evidence type="ECO:0000256" key="5">
    <source>
        <dbReference type="ARBA" id="ARBA00022833"/>
    </source>
</evidence>
<dbReference type="Gene3D" id="3.30.50.10">
    <property type="entry name" value="Erythroid Transcription Factor GATA-1, subunit A"/>
    <property type="match status" value="1"/>
</dbReference>
<evidence type="ECO:0000256" key="4">
    <source>
        <dbReference type="ARBA" id="ARBA00022771"/>
    </source>
</evidence>
<dbReference type="Pfam" id="PF00104">
    <property type="entry name" value="Hormone_recep"/>
    <property type="match status" value="1"/>
</dbReference>
<dbReference type="InterPro" id="IPR035500">
    <property type="entry name" value="NHR-like_dom_sf"/>
</dbReference>
<comment type="similarity">
    <text evidence="2">Belongs to the nuclear hormone receptor family.</text>
</comment>
<comment type="caution">
    <text evidence="13">The sequence shown here is derived from an EMBL/GenBank/DDBJ whole genome shotgun (WGS) entry which is preliminary data.</text>
</comment>
<dbReference type="PRINTS" id="PR00047">
    <property type="entry name" value="STROIDFINGER"/>
</dbReference>
<dbReference type="Gene3D" id="1.10.565.10">
    <property type="entry name" value="Retinoid X Receptor"/>
    <property type="match status" value="1"/>
</dbReference>
<keyword evidence="6" id="KW-0805">Transcription regulation</keyword>
<feature type="domain" description="Nuclear receptor" evidence="11">
    <location>
        <begin position="62"/>
        <end position="138"/>
    </location>
</feature>
<evidence type="ECO:0000256" key="7">
    <source>
        <dbReference type="ARBA" id="ARBA00023125"/>
    </source>
</evidence>
<gene>
    <name evidence="13" type="ORF">CAUJ_LOCUS9398</name>
</gene>
<dbReference type="InterPro" id="IPR049636">
    <property type="entry name" value="HNF4-like_DBD"/>
</dbReference>
<dbReference type="InterPro" id="IPR001628">
    <property type="entry name" value="Znf_hrmn_rcpt"/>
</dbReference>
<dbReference type="PROSITE" id="PS51030">
    <property type="entry name" value="NUCLEAR_REC_DBD_2"/>
    <property type="match status" value="1"/>
</dbReference>
<dbReference type="PANTHER" id="PTHR24083">
    <property type="entry name" value="NUCLEAR HORMONE RECEPTOR"/>
    <property type="match status" value="1"/>
</dbReference>
<keyword evidence="10" id="KW-0539">Nucleus</keyword>
<sequence length="430" mass="49794">MIFDCPSTSSVTNQYELNFSTTSGRSWNDEMRENKRNPTLVHPISVRPLSNMQPAFPKNVAPSVCGVCNMAASGYHYDVPSCNGCKTFFRRTIIAKRVYECKNSGNCYDVTEKKKVKCRLCRFNKCVEIGMNENAIQVRDPSEDGKLFFIKRRNDGNDVSIPKIQVLSVERSIERMIEQLMYLELKLDIFRRSSFNPDPMASQSLAATLKTSSCLSLGDKYEPIQTEIGDDNRYKRKKQWPFFDLLTTVEYAKSFMFLHRLDEQDQVVLLKYVALICLNLMQGFFSYNLKSDKVIYPDMTFAGPLNWEDQRVSSYRKEMQKLTIVMMRNVVDKEEYVLLKAIMLCNPAVLELSTGAQELLKQERQKYSKTLFSYCLKKHGRSAGPSRFMTLLAFSDVLEHQQKHLKDRHVLQCLRGRPYAINKLTMEIMQ</sequence>
<dbReference type="InterPro" id="IPR013088">
    <property type="entry name" value="Znf_NHR/GATA"/>
</dbReference>
<protein>
    <submittedName>
        <fullName evidence="13">Uncharacterized protein</fullName>
    </submittedName>
</protein>
<dbReference type="Pfam" id="PF00105">
    <property type="entry name" value="zf-C4"/>
    <property type="match status" value="1"/>
</dbReference>
<dbReference type="SUPFAM" id="SSF48508">
    <property type="entry name" value="Nuclear receptor ligand-binding domain"/>
    <property type="match status" value="1"/>
</dbReference>
<comment type="subcellular location">
    <subcellularLocation>
        <location evidence="1">Nucleus</location>
    </subcellularLocation>
</comment>
<dbReference type="CDD" id="cd06960">
    <property type="entry name" value="NR_DBD_HNF4A"/>
    <property type="match status" value="1"/>
</dbReference>
<dbReference type="PROSITE" id="PS51843">
    <property type="entry name" value="NR_LBD"/>
    <property type="match status" value="1"/>
</dbReference>
<dbReference type="EMBL" id="CAJGYM010000035">
    <property type="protein sequence ID" value="CAD6193479.1"/>
    <property type="molecule type" value="Genomic_DNA"/>
</dbReference>
<dbReference type="OrthoDB" id="9984314at2759"/>
<dbReference type="GO" id="GO:0003700">
    <property type="term" value="F:DNA-binding transcription factor activity"/>
    <property type="evidence" value="ECO:0007669"/>
    <property type="project" value="InterPro"/>
</dbReference>
<evidence type="ECO:0000259" key="12">
    <source>
        <dbReference type="PROSITE" id="PS51843"/>
    </source>
</evidence>
<dbReference type="GO" id="GO:0005634">
    <property type="term" value="C:nucleus"/>
    <property type="evidence" value="ECO:0007669"/>
    <property type="project" value="UniProtKB-SubCell"/>
</dbReference>
<keyword evidence="3" id="KW-0479">Metal-binding</keyword>
<keyword evidence="7" id="KW-0238">DNA-binding</keyword>
<evidence type="ECO:0000256" key="6">
    <source>
        <dbReference type="ARBA" id="ARBA00023015"/>
    </source>
</evidence>
<keyword evidence="14" id="KW-1185">Reference proteome</keyword>
<evidence type="ECO:0000256" key="10">
    <source>
        <dbReference type="ARBA" id="ARBA00023242"/>
    </source>
</evidence>
<evidence type="ECO:0000313" key="14">
    <source>
        <dbReference type="Proteomes" id="UP000835052"/>
    </source>
</evidence>
<dbReference type="InterPro" id="IPR001723">
    <property type="entry name" value="Nuclear_hrmn_rcpt"/>
</dbReference>
<dbReference type="InterPro" id="IPR050274">
    <property type="entry name" value="Nuclear_hormone_rcpt_NR2"/>
</dbReference>
<keyword evidence="5" id="KW-0862">Zinc</keyword>
<dbReference type="InterPro" id="IPR000536">
    <property type="entry name" value="Nucl_hrmn_rcpt_lig-bd"/>
</dbReference>
<evidence type="ECO:0000259" key="11">
    <source>
        <dbReference type="PROSITE" id="PS51030"/>
    </source>
</evidence>
<feature type="domain" description="NR LBD" evidence="12">
    <location>
        <begin position="172"/>
        <end position="430"/>
    </location>
</feature>